<feature type="compositionally biased region" description="Basic and acidic residues" evidence="1">
    <location>
        <begin position="167"/>
        <end position="176"/>
    </location>
</feature>
<feature type="region of interest" description="Disordered" evidence="1">
    <location>
        <begin position="160"/>
        <end position="197"/>
    </location>
</feature>
<keyword evidence="3" id="KW-1185">Reference proteome</keyword>
<dbReference type="EMBL" id="WIXE01009328">
    <property type="protein sequence ID" value="KAK5978540.1"/>
    <property type="molecule type" value="Genomic_DNA"/>
</dbReference>
<protein>
    <submittedName>
        <fullName evidence="2">Uncharacterized protein</fullName>
    </submittedName>
</protein>
<dbReference type="AlphaFoldDB" id="A0AAN8FG50"/>
<name>A0AAN8FG50_TRICO</name>
<proteinExistence type="predicted"/>
<reference evidence="2 3" key="1">
    <citation type="submission" date="2019-10" db="EMBL/GenBank/DDBJ databases">
        <title>Assembly and Annotation for the nematode Trichostrongylus colubriformis.</title>
        <authorList>
            <person name="Martin J."/>
        </authorList>
    </citation>
    <scope>NUCLEOTIDE SEQUENCE [LARGE SCALE GENOMIC DNA]</scope>
    <source>
        <strain evidence="2">G859</strain>
        <tissue evidence="2">Whole worm</tissue>
    </source>
</reference>
<dbReference type="Proteomes" id="UP001331761">
    <property type="component" value="Unassembled WGS sequence"/>
</dbReference>
<evidence type="ECO:0000313" key="3">
    <source>
        <dbReference type="Proteomes" id="UP001331761"/>
    </source>
</evidence>
<dbReference type="PANTHER" id="PTHR22954">
    <property type="entry name" value="RETROVIRAL PROTEASE-RELATED"/>
    <property type="match status" value="1"/>
</dbReference>
<accession>A0AAN8FG50</accession>
<gene>
    <name evidence="2" type="ORF">GCK32_010516</name>
</gene>
<comment type="caution">
    <text evidence="2">The sequence shown here is derived from an EMBL/GenBank/DDBJ whole genome shotgun (WGS) entry which is preliminary data.</text>
</comment>
<organism evidence="2 3">
    <name type="scientific">Trichostrongylus colubriformis</name>
    <name type="common">Black scour worm</name>
    <dbReference type="NCBI Taxonomy" id="6319"/>
    <lineage>
        <taxon>Eukaryota</taxon>
        <taxon>Metazoa</taxon>
        <taxon>Ecdysozoa</taxon>
        <taxon>Nematoda</taxon>
        <taxon>Chromadorea</taxon>
        <taxon>Rhabditida</taxon>
        <taxon>Rhabditina</taxon>
        <taxon>Rhabditomorpha</taxon>
        <taxon>Strongyloidea</taxon>
        <taxon>Trichostrongylidae</taxon>
        <taxon>Trichostrongylus</taxon>
    </lineage>
</organism>
<dbReference type="InterPro" id="IPR005312">
    <property type="entry name" value="DUF1759"/>
</dbReference>
<evidence type="ECO:0000313" key="2">
    <source>
        <dbReference type="EMBL" id="KAK5978540.1"/>
    </source>
</evidence>
<sequence length="457" mass="51757">MDDDQKCALDRAVRRLGNAVNNIDRTLVEELPMDGDPEQVSQRVNARRRALSTFHIVLTSELDSLSSTWESVMQSALAVEEDQVRRTLISEYQAHWAISGGVEAEDTIHELTLLVGAALQLLPQEYVATTASTPLRPKTYTGSRRIPSFAQCVAPTLREIPPQTRGRHLESERTSEELAQPSTDSPKSENIGPSNLPTTELLSHNLQEQLVRLPKFDLPMFTGDIAKFGEFWDVFDSAVHSNRLIPSTVKFHYLRSSLRDDALALVAGYDITEASYELAVNTLHETYLRPTFMRVQMSRRLQDHPKASSSAISQCITLARIKFIWLQLKKLGEQDSNVFVMRIIRNKFPSRTLEYVGHLEAKMPLLGECPNSSMLWILPLRYSRQLRILPHVGTQSFIHWHYDQPLDLLQGNPYVVRLAEDERADLYRALVEASLVAMDDVYFVVQHSIAPIIAMLG</sequence>
<dbReference type="Pfam" id="PF03564">
    <property type="entry name" value="DUF1759"/>
    <property type="match status" value="1"/>
</dbReference>
<dbReference type="PANTHER" id="PTHR22954:SF3">
    <property type="entry name" value="PROTEIN CBG08539"/>
    <property type="match status" value="1"/>
</dbReference>
<evidence type="ECO:0000256" key="1">
    <source>
        <dbReference type="SAM" id="MobiDB-lite"/>
    </source>
</evidence>